<dbReference type="InterPro" id="IPR036396">
    <property type="entry name" value="Cyt_P450_sf"/>
</dbReference>
<dbReference type="PRINTS" id="PR00463">
    <property type="entry name" value="EP450I"/>
</dbReference>
<comment type="similarity">
    <text evidence="3 9">Belongs to the cytochrome P450 family.</text>
</comment>
<comment type="subcellular location">
    <subcellularLocation>
        <location evidence="2">Membrane</location>
        <topology evidence="2">Single-pass membrane protein</topology>
    </subcellularLocation>
</comment>
<dbReference type="GO" id="GO:0046872">
    <property type="term" value="F:metal ion binding"/>
    <property type="evidence" value="ECO:0007669"/>
    <property type="project" value="UniProtKB-KW"/>
</dbReference>
<comment type="cofactor">
    <cofactor evidence="1 8">
        <name>heme</name>
        <dbReference type="ChEBI" id="CHEBI:30413"/>
    </cofactor>
</comment>
<gene>
    <name evidence="10" type="ORF">CASFOL_013110</name>
</gene>
<proteinExistence type="inferred from homology"/>
<dbReference type="Proteomes" id="UP001632038">
    <property type="component" value="Unassembled WGS sequence"/>
</dbReference>
<dbReference type="PANTHER" id="PTHR47955">
    <property type="entry name" value="CYTOCHROME P450 FAMILY 71 PROTEIN"/>
    <property type="match status" value="1"/>
</dbReference>
<sequence>MGYDIEPSTMVLVNAWAIGRDPSSWEEPEKFMPERFMNSSVDFRGFDFELVPFGGGRRICPGLGFAVSSIEHSVANLIKNFDFALPDGARGEDLDATERMGLTVGKKEPLIVVPSCLSP</sequence>
<reference evidence="11" key="1">
    <citation type="journal article" date="2024" name="IScience">
        <title>Strigolactones Initiate the Formation of Haustorium-like Structures in Castilleja.</title>
        <authorList>
            <person name="Buerger M."/>
            <person name="Peterson D."/>
            <person name="Chory J."/>
        </authorList>
    </citation>
    <scope>NUCLEOTIDE SEQUENCE [LARGE SCALE GENOMIC DNA]</scope>
</reference>
<keyword evidence="6 9" id="KW-0560">Oxidoreductase</keyword>
<dbReference type="AlphaFoldDB" id="A0ABD3DN42"/>
<evidence type="ECO:0000256" key="7">
    <source>
        <dbReference type="ARBA" id="ARBA00023004"/>
    </source>
</evidence>
<dbReference type="PANTHER" id="PTHR47955:SF15">
    <property type="entry name" value="CYTOCHROME P450 71A2-LIKE"/>
    <property type="match status" value="1"/>
</dbReference>
<dbReference type="Pfam" id="PF00067">
    <property type="entry name" value="p450"/>
    <property type="match status" value="1"/>
</dbReference>
<protein>
    <recommendedName>
        <fullName evidence="12">Cytochrome P450</fullName>
    </recommendedName>
</protein>
<dbReference type="SUPFAM" id="SSF48264">
    <property type="entry name" value="Cytochrome P450"/>
    <property type="match status" value="1"/>
</dbReference>
<evidence type="ECO:0008006" key="12">
    <source>
        <dbReference type="Google" id="ProtNLM"/>
    </source>
</evidence>
<evidence type="ECO:0000256" key="9">
    <source>
        <dbReference type="RuleBase" id="RU000461"/>
    </source>
</evidence>
<dbReference type="InterPro" id="IPR001128">
    <property type="entry name" value="Cyt_P450"/>
</dbReference>
<evidence type="ECO:0000256" key="6">
    <source>
        <dbReference type="ARBA" id="ARBA00023002"/>
    </source>
</evidence>
<keyword evidence="4 8" id="KW-0349">Heme</keyword>
<dbReference type="PROSITE" id="PS00086">
    <property type="entry name" value="CYTOCHROME_P450"/>
    <property type="match status" value="1"/>
</dbReference>
<evidence type="ECO:0000256" key="2">
    <source>
        <dbReference type="ARBA" id="ARBA00004167"/>
    </source>
</evidence>
<dbReference type="GO" id="GO:0016020">
    <property type="term" value="C:membrane"/>
    <property type="evidence" value="ECO:0007669"/>
    <property type="project" value="UniProtKB-SubCell"/>
</dbReference>
<accession>A0ABD3DN42</accession>
<keyword evidence="7 8" id="KW-0408">Iron</keyword>
<dbReference type="GO" id="GO:0004497">
    <property type="term" value="F:monooxygenase activity"/>
    <property type="evidence" value="ECO:0007669"/>
    <property type="project" value="UniProtKB-KW"/>
</dbReference>
<organism evidence="10 11">
    <name type="scientific">Castilleja foliolosa</name>
    <dbReference type="NCBI Taxonomy" id="1961234"/>
    <lineage>
        <taxon>Eukaryota</taxon>
        <taxon>Viridiplantae</taxon>
        <taxon>Streptophyta</taxon>
        <taxon>Embryophyta</taxon>
        <taxon>Tracheophyta</taxon>
        <taxon>Spermatophyta</taxon>
        <taxon>Magnoliopsida</taxon>
        <taxon>eudicotyledons</taxon>
        <taxon>Gunneridae</taxon>
        <taxon>Pentapetalae</taxon>
        <taxon>asterids</taxon>
        <taxon>lamiids</taxon>
        <taxon>Lamiales</taxon>
        <taxon>Orobanchaceae</taxon>
        <taxon>Pedicularideae</taxon>
        <taxon>Castillejinae</taxon>
        <taxon>Castilleja</taxon>
    </lineage>
</organism>
<evidence type="ECO:0000256" key="8">
    <source>
        <dbReference type="PIRSR" id="PIRSR602401-1"/>
    </source>
</evidence>
<feature type="binding site" description="axial binding residue" evidence="8">
    <location>
        <position position="60"/>
    </location>
    <ligand>
        <name>heme</name>
        <dbReference type="ChEBI" id="CHEBI:30413"/>
    </ligand>
    <ligandPart>
        <name>Fe</name>
        <dbReference type="ChEBI" id="CHEBI:18248"/>
    </ligandPart>
</feature>
<evidence type="ECO:0000256" key="1">
    <source>
        <dbReference type="ARBA" id="ARBA00001971"/>
    </source>
</evidence>
<evidence type="ECO:0000313" key="10">
    <source>
        <dbReference type="EMBL" id="KAL3642295.1"/>
    </source>
</evidence>
<evidence type="ECO:0000313" key="11">
    <source>
        <dbReference type="Proteomes" id="UP001632038"/>
    </source>
</evidence>
<name>A0ABD3DN42_9LAMI</name>
<evidence type="ECO:0000256" key="5">
    <source>
        <dbReference type="ARBA" id="ARBA00022723"/>
    </source>
</evidence>
<dbReference type="InterPro" id="IPR017972">
    <property type="entry name" value="Cyt_P450_CS"/>
</dbReference>
<evidence type="ECO:0000256" key="4">
    <source>
        <dbReference type="ARBA" id="ARBA00022617"/>
    </source>
</evidence>
<keyword evidence="11" id="KW-1185">Reference proteome</keyword>
<dbReference type="Gene3D" id="1.10.630.10">
    <property type="entry name" value="Cytochrome P450"/>
    <property type="match status" value="1"/>
</dbReference>
<evidence type="ECO:0000256" key="3">
    <source>
        <dbReference type="ARBA" id="ARBA00010617"/>
    </source>
</evidence>
<dbReference type="InterPro" id="IPR002401">
    <property type="entry name" value="Cyt_P450_E_grp-I"/>
</dbReference>
<keyword evidence="5 8" id="KW-0479">Metal-binding</keyword>
<dbReference type="EMBL" id="JAVIJP010000016">
    <property type="protein sequence ID" value="KAL3642295.1"/>
    <property type="molecule type" value="Genomic_DNA"/>
</dbReference>
<comment type="caution">
    <text evidence="10">The sequence shown here is derived from an EMBL/GenBank/DDBJ whole genome shotgun (WGS) entry which is preliminary data.</text>
</comment>
<keyword evidence="9" id="KW-0503">Monooxygenase</keyword>